<comment type="caution">
    <text evidence="5">The sequence shown here is derived from an EMBL/GenBank/DDBJ whole genome shotgun (WGS) entry which is preliminary data.</text>
</comment>
<protein>
    <submittedName>
        <fullName evidence="5">Uncharacterized protein</fullName>
    </submittedName>
</protein>
<gene>
    <name evidence="5" type="ORF">PORUE0001_0221</name>
</gene>
<organism evidence="5 6">
    <name type="scientific">Porphyromonas uenonis 60-3</name>
    <dbReference type="NCBI Taxonomy" id="596327"/>
    <lineage>
        <taxon>Bacteria</taxon>
        <taxon>Pseudomonadati</taxon>
        <taxon>Bacteroidota</taxon>
        <taxon>Bacteroidia</taxon>
        <taxon>Bacteroidales</taxon>
        <taxon>Porphyromonadaceae</taxon>
        <taxon>Porphyromonas</taxon>
    </lineage>
</organism>
<accession>C2ME64</accession>
<keyword evidence="1" id="KW-0472">Membrane</keyword>
<evidence type="ECO:0000256" key="1">
    <source>
        <dbReference type="SAM" id="Phobius"/>
    </source>
</evidence>
<keyword evidence="1" id="KW-0812">Transmembrane</keyword>
<feature type="transmembrane region" description="Helical" evidence="1">
    <location>
        <begin position="388"/>
        <end position="407"/>
    </location>
</feature>
<feature type="chain" id="PRO_5002916391" evidence="2">
    <location>
        <begin position="29"/>
        <end position="414"/>
    </location>
</feature>
<dbReference type="AlphaFoldDB" id="C2ME64"/>
<keyword evidence="2" id="KW-0732">Signal</keyword>
<feature type="transmembrane region" description="Helical" evidence="1">
    <location>
        <begin position="305"/>
        <end position="327"/>
    </location>
</feature>
<dbReference type="InterPro" id="IPR025178">
    <property type="entry name" value="Lnb_N"/>
</dbReference>
<dbReference type="Pfam" id="PF25221">
    <property type="entry name" value="5TMH_Lnb"/>
    <property type="match status" value="1"/>
</dbReference>
<dbReference type="EMBL" id="ACLR01000226">
    <property type="protein sequence ID" value="EEK15970.1"/>
    <property type="molecule type" value="Genomic_DNA"/>
</dbReference>
<sequence length="414" mass="47278">MVRMNAVWARLTLLIASLCIALSSTASAQEPLSTDSLITATAEGHHRIISILLCTPSQADAYTIYGHAAMRVRSLDDLEDDYVYNYGVFDFDQPGFYTKFIKGETDGYFVQQEPWNYFIYRYHTYGQNVYELELDLSPEQEEAICSYLAWNIKEENKYYLYNFAFDNCATRPYSIVKQTLPKGWRIELPQVAKEESLRSLIDAYADYHPWYRLSTQLALGAPADTTMTVEDRLFLPMEMDRLLQQATLVTPTGAKPLVSNRIVYETPTPAPQPVAHWWQEPVVWFSLLLVVSGVLCYLRRSRYWIPLMMTAYACAGFILSFLTFVSIHPCTDPNYNLLVFHPLLLLAWFALGRGGKAQRIARYFHSVNTLAVALFLILVACAVQTSSLPIILLAIHSALLSVAYLTYSKRQTRR</sequence>
<proteinExistence type="predicted"/>
<evidence type="ECO:0000313" key="6">
    <source>
        <dbReference type="Proteomes" id="UP000003303"/>
    </source>
</evidence>
<keyword evidence="1" id="KW-1133">Transmembrane helix</keyword>
<dbReference type="Pfam" id="PF13387">
    <property type="entry name" value="Lnb_N"/>
    <property type="match status" value="1"/>
</dbReference>
<dbReference type="InterPro" id="IPR057436">
    <property type="entry name" value="5TMH_Lnb"/>
</dbReference>
<name>C2ME64_9PORP</name>
<feature type="signal peptide" evidence="2">
    <location>
        <begin position="1"/>
        <end position="28"/>
    </location>
</feature>
<dbReference type="eggNOG" id="ENOG502Z87C">
    <property type="taxonomic scope" value="Bacteria"/>
</dbReference>
<dbReference type="RefSeq" id="WP_007366156.1">
    <property type="nucleotide sequence ID" value="NZ_ACLR01000226.1"/>
</dbReference>
<dbReference type="OrthoDB" id="319167at2"/>
<dbReference type="STRING" id="596327.PORUE0001_0221"/>
<evidence type="ECO:0000259" key="4">
    <source>
        <dbReference type="Pfam" id="PF25221"/>
    </source>
</evidence>
<evidence type="ECO:0000259" key="3">
    <source>
        <dbReference type="Pfam" id="PF13387"/>
    </source>
</evidence>
<feature type="transmembrane region" description="Helical" evidence="1">
    <location>
        <begin position="281"/>
        <end position="298"/>
    </location>
</feature>
<dbReference type="Proteomes" id="UP000003303">
    <property type="component" value="Unassembled WGS sequence"/>
</dbReference>
<feature type="domain" description="Lnb-like transmembrane" evidence="4">
    <location>
        <begin position="278"/>
        <end position="409"/>
    </location>
</feature>
<keyword evidence="6" id="KW-1185">Reference proteome</keyword>
<feature type="transmembrane region" description="Helical" evidence="1">
    <location>
        <begin position="333"/>
        <end position="351"/>
    </location>
</feature>
<reference evidence="5 6" key="1">
    <citation type="submission" date="2009-04" db="EMBL/GenBank/DDBJ databases">
        <authorList>
            <person name="Sebastian Y."/>
            <person name="Madupu R."/>
            <person name="Durkin A.S."/>
            <person name="Torralba M."/>
            <person name="Methe B."/>
            <person name="Sutton G.G."/>
            <person name="Strausberg R.L."/>
            <person name="Nelson K.E."/>
        </authorList>
    </citation>
    <scope>NUCLEOTIDE SEQUENCE [LARGE SCALE GENOMIC DNA]</scope>
    <source>
        <strain evidence="5 6">60-3</strain>
    </source>
</reference>
<evidence type="ECO:0000256" key="2">
    <source>
        <dbReference type="SAM" id="SignalP"/>
    </source>
</evidence>
<feature type="domain" description="Lnb N-terminal periplasmic" evidence="3">
    <location>
        <begin position="55"/>
        <end position="181"/>
    </location>
</feature>
<evidence type="ECO:0000313" key="5">
    <source>
        <dbReference type="EMBL" id="EEK15970.1"/>
    </source>
</evidence>
<feature type="transmembrane region" description="Helical" evidence="1">
    <location>
        <begin position="363"/>
        <end position="382"/>
    </location>
</feature>